<proteinExistence type="predicted"/>
<evidence type="ECO:0000259" key="1">
    <source>
        <dbReference type="Pfam" id="PF13843"/>
    </source>
</evidence>
<feature type="non-terminal residue" evidence="2">
    <location>
        <position position="1"/>
    </location>
</feature>
<accession>A0AAE1EEV0</accession>
<evidence type="ECO:0000313" key="3">
    <source>
        <dbReference type="Proteomes" id="UP001286313"/>
    </source>
</evidence>
<evidence type="ECO:0000313" key="2">
    <source>
        <dbReference type="EMBL" id="KAK3849552.1"/>
    </source>
</evidence>
<dbReference type="AlphaFoldDB" id="A0AAE1EEV0"/>
<keyword evidence="3" id="KW-1185">Reference proteome</keyword>
<name>A0AAE1EEV0_PETCI</name>
<sequence length="64" mass="7224">DVDISKNVLFGFSDSVVKVLMDRYLGENHVFYTDNYYTAPALTKYLQERGVGTVGTVRSHVSCF</sequence>
<dbReference type="Pfam" id="PF13843">
    <property type="entry name" value="DDE_Tnp_1_7"/>
    <property type="match status" value="1"/>
</dbReference>
<reference evidence="2" key="1">
    <citation type="submission" date="2023-10" db="EMBL/GenBank/DDBJ databases">
        <title>Genome assemblies of two species of porcelain crab, Petrolisthes cinctipes and Petrolisthes manimaculis (Anomura: Porcellanidae).</title>
        <authorList>
            <person name="Angst P."/>
        </authorList>
    </citation>
    <scope>NUCLEOTIDE SEQUENCE</scope>
    <source>
        <strain evidence="2">PB745_01</strain>
        <tissue evidence="2">Gill</tissue>
    </source>
</reference>
<protein>
    <recommendedName>
        <fullName evidence="1">PiggyBac transposable element-derived protein domain-containing protein</fullName>
    </recommendedName>
</protein>
<gene>
    <name evidence="2" type="ORF">Pcinc_043697</name>
</gene>
<organism evidence="2 3">
    <name type="scientific">Petrolisthes cinctipes</name>
    <name type="common">Flat porcelain crab</name>
    <dbReference type="NCBI Taxonomy" id="88211"/>
    <lineage>
        <taxon>Eukaryota</taxon>
        <taxon>Metazoa</taxon>
        <taxon>Ecdysozoa</taxon>
        <taxon>Arthropoda</taxon>
        <taxon>Crustacea</taxon>
        <taxon>Multicrustacea</taxon>
        <taxon>Malacostraca</taxon>
        <taxon>Eumalacostraca</taxon>
        <taxon>Eucarida</taxon>
        <taxon>Decapoda</taxon>
        <taxon>Pleocyemata</taxon>
        <taxon>Anomura</taxon>
        <taxon>Galatheoidea</taxon>
        <taxon>Porcellanidae</taxon>
        <taxon>Petrolisthes</taxon>
    </lineage>
</organism>
<dbReference type="InterPro" id="IPR029526">
    <property type="entry name" value="PGBD"/>
</dbReference>
<feature type="domain" description="PiggyBac transposable element-derived protein" evidence="1">
    <location>
        <begin position="13"/>
        <end position="59"/>
    </location>
</feature>
<dbReference type="EMBL" id="JAWQEG010008840">
    <property type="protein sequence ID" value="KAK3849552.1"/>
    <property type="molecule type" value="Genomic_DNA"/>
</dbReference>
<dbReference type="Proteomes" id="UP001286313">
    <property type="component" value="Unassembled WGS sequence"/>
</dbReference>
<comment type="caution">
    <text evidence="2">The sequence shown here is derived from an EMBL/GenBank/DDBJ whole genome shotgun (WGS) entry which is preliminary data.</text>
</comment>